<evidence type="ECO:0000313" key="2">
    <source>
        <dbReference type="Proteomes" id="UP000002931"/>
    </source>
</evidence>
<organism evidence="1 2">
    <name type="scientific">Maritimibacter alkaliphilus HTCC2654</name>
    <dbReference type="NCBI Taxonomy" id="314271"/>
    <lineage>
        <taxon>Bacteria</taxon>
        <taxon>Pseudomonadati</taxon>
        <taxon>Pseudomonadota</taxon>
        <taxon>Alphaproteobacteria</taxon>
        <taxon>Rhodobacterales</taxon>
        <taxon>Roseobacteraceae</taxon>
        <taxon>Maritimibacter</taxon>
    </lineage>
</organism>
<reference evidence="1 2" key="1">
    <citation type="journal article" date="2010" name="J. Bacteriol.">
        <title>Genome sequences of Pelagibaca bermudensis HTCC2601T and Maritimibacter alkaliphilus HTCC2654T, the type strains of two marine Roseobacter genera.</title>
        <authorList>
            <person name="Thrash J.C."/>
            <person name="Cho J.C."/>
            <person name="Ferriera S."/>
            <person name="Johnson J."/>
            <person name="Vergin K.L."/>
            <person name="Giovannoni S.J."/>
        </authorList>
    </citation>
    <scope>NUCLEOTIDE SEQUENCE [LARGE SCALE GENOMIC DNA]</scope>
    <source>
        <strain evidence="1 2">HTCC2654</strain>
    </source>
</reference>
<dbReference type="AlphaFoldDB" id="A3VMV4"/>
<name>A3VMV4_9RHOB</name>
<dbReference type="eggNOG" id="COG4961">
    <property type="taxonomic scope" value="Bacteria"/>
</dbReference>
<comment type="caution">
    <text evidence="1">The sequence shown here is derived from an EMBL/GenBank/DDBJ whole genome shotgun (WGS) entry which is preliminary data.</text>
</comment>
<dbReference type="Proteomes" id="UP000002931">
    <property type="component" value="Unassembled WGS sequence"/>
</dbReference>
<dbReference type="OrthoDB" id="7907064at2"/>
<sequence length="147" mass="15943">MTLFLSSFEMSVLLLRSVMLDKSLDTTVRELRLGLVDTQTQGALKTTLCNRAPIISNCNSNLLVELTPISTDTWSFPAGNTTCTDQSAEIQPVVNVTFGLANDIMIVRACAKVDPFFAPSKWVLDLAPLDEAGQYAVVAASTFVNEP</sequence>
<dbReference type="EMBL" id="AAMT01000040">
    <property type="protein sequence ID" value="EAQ10414.1"/>
    <property type="molecule type" value="Genomic_DNA"/>
</dbReference>
<dbReference type="HOGENOM" id="CLU_111553_1_0_5"/>
<gene>
    <name evidence="1" type="ORF">RB2654_05410</name>
</gene>
<accession>A3VMV4</accession>
<protein>
    <submittedName>
        <fullName evidence="1">Uncharacterized protein</fullName>
    </submittedName>
</protein>
<proteinExistence type="predicted"/>
<keyword evidence="2" id="KW-1185">Reference proteome</keyword>
<evidence type="ECO:0000313" key="1">
    <source>
        <dbReference type="EMBL" id="EAQ10414.1"/>
    </source>
</evidence>
<dbReference type="STRING" id="314271.RB2654_05410"/>